<name>A0A0D2G6G9_9EURO</name>
<reference evidence="2 3" key="1">
    <citation type="submission" date="2015-01" db="EMBL/GenBank/DDBJ databases">
        <title>The Genome Sequence of Fonsecaea pedrosoi CBS 271.37.</title>
        <authorList>
            <consortium name="The Broad Institute Genomics Platform"/>
            <person name="Cuomo C."/>
            <person name="de Hoog S."/>
            <person name="Gorbushina A."/>
            <person name="Stielow B."/>
            <person name="Teixiera M."/>
            <person name="Abouelleil A."/>
            <person name="Chapman S.B."/>
            <person name="Priest M."/>
            <person name="Young S.K."/>
            <person name="Wortman J."/>
            <person name="Nusbaum C."/>
            <person name="Birren B."/>
        </authorList>
    </citation>
    <scope>NUCLEOTIDE SEQUENCE [LARGE SCALE GENOMIC DNA]</scope>
    <source>
        <strain evidence="2 3">CBS 271.37</strain>
    </source>
</reference>
<dbReference type="EMBL" id="KN846977">
    <property type="protein sequence ID" value="KIW74330.1"/>
    <property type="molecule type" value="Genomic_DNA"/>
</dbReference>
<dbReference type="GeneID" id="25311760"/>
<dbReference type="STRING" id="1442368.A0A0D2G6G9"/>
<evidence type="ECO:0000256" key="1">
    <source>
        <dbReference type="SAM" id="MobiDB-lite"/>
    </source>
</evidence>
<feature type="compositionally biased region" description="Polar residues" evidence="1">
    <location>
        <begin position="104"/>
        <end position="136"/>
    </location>
</feature>
<feature type="region of interest" description="Disordered" evidence="1">
    <location>
        <begin position="176"/>
        <end position="195"/>
    </location>
</feature>
<dbReference type="AlphaFoldDB" id="A0A0D2G6G9"/>
<dbReference type="RefSeq" id="XP_013278138.1">
    <property type="nucleotide sequence ID" value="XM_013422684.1"/>
</dbReference>
<sequence>MPTNIPTRSLSPIKTNSSLLPDASSAATTGKAPRKIQLDAKEPTRLQPPPACLRATNEASGGLRSDPSKPRGSRIATKTSTVNAAARASRLVPGHSRSQSSSSATTLRPTSSAPKVATATASSRSQHGISTKSSADTRLPVSKSHNRALSASAPPRPNPDTGTSREVVSKVDPHVFAGGNVSSSSARPTARLGKKPDFNANLQHYSLKKPTTISTSVVPVLPSDSQHVAGRSGSIARAIPGTEVARQEDELLQLSLVYEKSAATFQHYEASIKSQLQTESKGVKHQLRTLRSLCHDRQAKINAFAVRRWLDQERSRQDVEHAGSDTLLLLAGCLEELHEVSGQDGLLEAVMMTFENWYLDASSRRPTNVADNLFREGKSEEKAYCPHPIDPQWSALVSAVHDRVRACAALLAGLRVHGSLEASSLETLIEMHHTLAEQILQEICICRAIEGLMLREQQERLASEVQQALSDVELHPSVELIPDTARMGIWNLRGKVS</sequence>
<dbReference type="VEuPathDB" id="FungiDB:Z517_12270"/>
<protein>
    <submittedName>
        <fullName evidence="2">Unplaced genomic scaffold supercont1.9, whole genome shotgun sequence</fullName>
    </submittedName>
</protein>
<evidence type="ECO:0000313" key="2">
    <source>
        <dbReference type="EMBL" id="KIW74330.1"/>
    </source>
</evidence>
<dbReference type="OrthoDB" id="432544at2759"/>
<evidence type="ECO:0000313" key="3">
    <source>
        <dbReference type="Proteomes" id="UP000053029"/>
    </source>
</evidence>
<feature type="region of interest" description="Disordered" evidence="1">
    <location>
        <begin position="1"/>
        <end position="166"/>
    </location>
</feature>
<gene>
    <name evidence="2" type="ORF">Z517_12270</name>
</gene>
<organism evidence="2 3">
    <name type="scientific">Fonsecaea pedrosoi CBS 271.37</name>
    <dbReference type="NCBI Taxonomy" id="1442368"/>
    <lineage>
        <taxon>Eukaryota</taxon>
        <taxon>Fungi</taxon>
        <taxon>Dikarya</taxon>
        <taxon>Ascomycota</taxon>
        <taxon>Pezizomycotina</taxon>
        <taxon>Eurotiomycetes</taxon>
        <taxon>Chaetothyriomycetidae</taxon>
        <taxon>Chaetothyriales</taxon>
        <taxon>Herpotrichiellaceae</taxon>
        <taxon>Fonsecaea</taxon>
    </lineage>
</organism>
<dbReference type="Proteomes" id="UP000053029">
    <property type="component" value="Unassembled WGS sequence"/>
</dbReference>
<dbReference type="HOGENOM" id="CLU_043292_0_0_1"/>
<proteinExistence type="predicted"/>
<keyword evidence="3" id="KW-1185">Reference proteome</keyword>
<accession>A0A0D2G6G9</accession>
<feature type="compositionally biased region" description="Polar residues" evidence="1">
    <location>
        <begin position="1"/>
        <end position="19"/>
    </location>
</feature>